<accession>A0A6A6ZG51</accession>
<dbReference type="AlphaFoldDB" id="A0A6A6ZG51"/>
<name>A0A6A6ZG51_9PLEO</name>
<gene>
    <name evidence="1" type="ORF">CC86DRAFT_432230</name>
</gene>
<dbReference type="EMBL" id="MU006246">
    <property type="protein sequence ID" value="KAF2819177.1"/>
    <property type="molecule type" value="Genomic_DNA"/>
</dbReference>
<reference evidence="1" key="1">
    <citation type="journal article" date="2020" name="Stud. Mycol.">
        <title>101 Dothideomycetes genomes: a test case for predicting lifestyles and emergence of pathogens.</title>
        <authorList>
            <person name="Haridas S."/>
            <person name="Albert R."/>
            <person name="Binder M."/>
            <person name="Bloem J."/>
            <person name="Labutti K."/>
            <person name="Salamov A."/>
            <person name="Andreopoulos B."/>
            <person name="Baker S."/>
            <person name="Barry K."/>
            <person name="Bills G."/>
            <person name="Bluhm B."/>
            <person name="Cannon C."/>
            <person name="Castanera R."/>
            <person name="Culley D."/>
            <person name="Daum C."/>
            <person name="Ezra D."/>
            <person name="Gonzalez J."/>
            <person name="Henrissat B."/>
            <person name="Kuo A."/>
            <person name="Liang C."/>
            <person name="Lipzen A."/>
            <person name="Lutzoni F."/>
            <person name="Magnuson J."/>
            <person name="Mondo S."/>
            <person name="Nolan M."/>
            <person name="Ohm R."/>
            <person name="Pangilinan J."/>
            <person name="Park H.-J."/>
            <person name="Ramirez L."/>
            <person name="Alfaro M."/>
            <person name="Sun H."/>
            <person name="Tritt A."/>
            <person name="Yoshinaga Y."/>
            <person name="Zwiers L.-H."/>
            <person name="Turgeon B."/>
            <person name="Goodwin S."/>
            <person name="Spatafora J."/>
            <person name="Crous P."/>
            <person name="Grigoriev I."/>
        </authorList>
    </citation>
    <scope>NUCLEOTIDE SEQUENCE</scope>
    <source>
        <strain evidence="1">CBS 113818</strain>
    </source>
</reference>
<evidence type="ECO:0000313" key="1">
    <source>
        <dbReference type="EMBL" id="KAF2819177.1"/>
    </source>
</evidence>
<protein>
    <submittedName>
        <fullName evidence="1">Uncharacterized protein</fullName>
    </submittedName>
</protein>
<keyword evidence="2" id="KW-1185">Reference proteome</keyword>
<evidence type="ECO:0000313" key="2">
    <source>
        <dbReference type="Proteomes" id="UP000799424"/>
    </source>
</evidence>
<dbReference type="Proteomes" id="UP000799424">
    <property type="component" value="Unassembled WGS sequence"/>
</dbReference>
<organism evidence="1 2">
    <name type="scientific">Ophiobolus disseminans</name>
    <dbReference type="NCBI Taxonomy" id="1469910"/>
    <lineage>
        <taxon>Eukaryota</taxon>
        <taxon>Fungi</taxon>
        <taxon>Dikarya</taxon>
        <taxon>Ascomycota</taxon>
        <taxon>Pezizomycotina</taxon>
        <taxon>Dothideomycetes</taxon>
        <taxon>Pleosporomycetidae</taxon>
        <taxon>Pleosporales</taxon>
        <taxon>Pleosporineae</taxon>
        <taxon>Phaeosphaeriaceae</taxon>
        <taxon>Ophiobolus</taxon>
    </lineage>
</organism>
<sequence length="293" mass="32642">MQSKMQSSVHACKRVLQGKRWWTKKRSGGRAVDECGEESGHRGRTWNQLQTHLPLGGARIQTQGRSDGARGLRPMRARALNALLPGASFLQLIKEQPCAGERLASCSHSDCAMRRSIAAHSSRIAFPTEIRRPLGDTLLDARLPEGSTGRRRIDWQHSTRTMGRPDETRQGTTRITLAAAESGANHPCATRELSGTFSHHQVNFTSTHYLSNAIRDSHYHGARYLSSCIVIEVAQHGSDVKLALPKIVTRKEVGRAWRIPGTHARDVLATKRWCRRYPAVQATGLIHYTYSRG</sequence>
<proteinExistence type="predicted"/>